<name>A0A5B0QN17_PUCGR</name>
<dbReference type="AlphaFoldDB" id="A0A5B0QN17"/>
<proteinExistence type="predicted"/>
<organism evidence="1 2">
    <name type="scientific">Puccinia graminis f. sp. tritici</name>
    <dbReference type="NCBI Taxonomy" id="56615"/>
    <lineage>
        <taxon>Eukaryota</taxon>
        <taxon>Fungi</taxon>
        <taxon>Dikarya</taxon>
        <taxon>Basidiomycota</taxon>
        <taxon>Pucciniomycotina</taxon>
        <taxon>Pucciniomycetes</taxon>
        <taxon>Pucciniales</taxon>
        <taxon>Pucciniaceae</taxon>
        <taxon>Puccinia</taxon>
    </lineage>
</organism>
<reference evidence="1 2" key="1">
    <citation type="submission" date="2019-05" db="EMBL/GenBank/DDBJ databases">
        <title>Emergence of the Ug99 lineage of the wheat stem rust pathogen through somatic hybridization.</title>
        <authorList>
            <person name="Li F."/>
            <person name="Upadhyaya N.M."/>
            <person name="Sperschneider J."/>
            <person name="Matny O."/>
            <person name="Nguyen-Phuc H."/>
            <person name="Mago R."/>
            <person name="Raley C."/>
            <person name="Miller M.E."/>
            <person name="Silverstein K.A.T."/>
            <person name="Henningsen E."/>
            <person name="Hirsch C.D."/>
            <person name="Visser B."/>
            <person name="Pretorius Z.A."/>
            <person name="Steffenson B.J."/>
            <person name="Schwessinger B."/>
            <person name="Dodds P.N."/>
            <person name="Figueroa M."/>
        </authorList>
    </citation>
    <scope>NUCLEOTIDE SEQUENCE [LARGE SCALE GENOMIC DNA]</scope>
    <source>
        <strain evidence="1">21-0</strain>
    </source>
</reference>
<dbReference type="Proteomes" id="UP000324748">
    <property type="component" value="Unassembled WGS sequence"/>
</dbReference>
<sequence>MPLRRADQSRVSSPKVYPAHRAVEYRSAELAKQDMSSLPARASNFNVKREAVGPHPTAPTKLEWRYSKVAQPARDSMAVVSVKWFRRCTFNCGGRPLNDSRIIIKNCTLSSCIPQWRAGPVCTPQLDEEDEPSASWYSYSVFHAHKDSRGIHSPHRRPLPA</sequence>
<dbReference type="EMBL" id="VSWC01000014">
    <property type="protein sequence ID" value="KAA1114686.1"/>
    <property type="molecule type" value="Genomic_DNA"/>
</dbReference>
<keyword evidence="2" id="KW-1185">Reference proteome</keyword>
<evidence type="ECO:0000313" key="1">
    <source>
        <dbReference type="EMBL" id="KAA1114686.1"/>
    </source>
</evidence>
<protein>
    <submittedName>
        <fullName evidence="1">Uncharacterized protein</fullName>
    </submittedName>
</protein>
<evidence type="ECO:0000313" key="2">
    <source>
        <dbReference type="Proteomes" id="UP000324748"/>
    </source>
</evidence>
<accession>A0A5B0QN17</accession>
<dbReference type="OrthoDB" id="10269053at2759"/>
<gene>
    <name evidence="1" type="ORF">PGT21_018669</name>
</gene>
<comment type="caution">
    <text evidence="1">The sequence shown here is derived from an EMBL/GenBank/DDBJ whole genome shotgun (WGS) entry which is preliminary data.</text>
</comment>